<dbReference type="RefSeq" id="WP_259051105.1">
    <property type="nucleotide sequence ID" value="NZ_JANUCQ010000002.1"/>
</dbReference>
<reference evidence="1" key="1">
    <citation type="submission" date="2022-08" db="EMBL/GenBank/DDBJ databases">
        <title>Genomic Encyclopedia of Type Strains, Phase V (KMG-V): Genome sequencing to study the core and pangenomes of soil and plant-associated prokaryotes.</title>
        <authorList>
            <person name="Whitman W."/>
        </authorList>
    </citation>
    <scope>NUCLEOTIDE SEQUENCE</scope>
    <source>
        <strain evidence="1">PS</strain>
    </source>
</reference>
<dbReference type="Proteomes" id="UP001140258">
    <property type="component" value="Unassembled WGS sequence"/>
</dbReference>
<dbReference type="EMBL" id="JANUCQ010000002">
    <property type="protein sequence ID" value="MCS3921998.1"/>
    <property type="molecule type" value="Genomic_DNA"/>
</dbReference>
<accession>A0ABT2EVL3</accession>
<proteinExistence type="predicted"/>
<protein>
    <submittedName>
        <fullName evidence="1">Uncharacterized protein</fullName>
    </submittedName>
</protein>
<comment type="caution">
    <text evidence="1">The sequence shown here is derived from an EMBL/GenBank/DDBJ whole genome shotgun (WGS) entry which is preliminary data.</text>
</comment>
<evidence type="ECO:0000313" key="2">
    <source>
        <dbReference type="Proteomes" id="UP001140258"/>
    </source>
</evidence>
<sequence length="156" mass="18482">MKTNIDYIKVQNALKLLGLDKTDNPQLSNFKWVKLNNYMALRFDMNTVEGREFKNFLTSMYVLKNEYEDELEEMYQSSKNYEENTRTKYQICNAPLDQVNAVLNLVRATNNKHNSIIFIQSKDTPLMIQNNSFLIIVSNMTLEYCIKWFKDVQLLK</sequence>
<keyword evidence="2" id="KW-1185">Reference proteome</keyword>
<gene>
    <name evidence="1" type="ORF">M2325_000683</name>
</gene>
<name>A0ABT2EVL3_METVO</name>
<evidence type="ECO:0000313" key="1">
    <source>
        <dbReference type="EMBL" id="MCS3921998.1"/>
    </source>
</evidence>
<organism evidence="1 2">
    <name type="scientific">Methanococcus voltae PS</name>
    <dbReference type="NCBI Taxonomy" id="523842"/>
    <lineage>
        <taxon>Archaea</taxon>
        <taxon>Methanobacteriati</taxon>
        <taxon>Methanobacteriota</taxon>
        <taxon>Methanomada group</taxon>
        <taxon>Methanococci</taxon>
        <taxon>Methanococcales</taxon>
        <taxon>Methanococcaceae</taxon>
        <taxon>Methanococcus</taxon>
    </lineage>
</organism>